<dbReference type="InterPro" id="IPR006843">
    <property type="entry name" value="PAP/fibrillin_dom"/>
</dbReference>
<dbReference type="Proteomes" id="UP001341281">
    <property type="component" value="Chromosome 02"/>
</dbReference>
<evidence type="ECO:0000256" key="2">
    <source>
        <dbReference type="ARBA" id="ARBA00022640"/>
    </source>
</evidence>
<organism evidence="6 7">
    <name type="scientific">Paspalum notatum var. saurae</name>
    <dbReference type="NCBI Taxonomy" id="547442"/>
    <lineage>
        <taxon>Eukaryota</taxon>
        <taxon>Viridiplantae</taxon>
        <taxon>Streptophyta</taxon>
        <taxon>Embryophyta</taxon>
        <taxon>Tracheophyta</taxon>
        <taxon>Spermatophyta</taxon>
        <taxon>Magnoliopsida</taxon>
        <taxon>Liliopsida</taxon>
        <taxon>Poales</taxon>
        <taxon>Poaceae</taxon>
        <taxon>PACMAD clade</taxon>
        <taxon>Panicoideae</taxon>
        <taxon>Andropogonodae</taxon>
        <taxon>Paspaleae</taxon>
        <taxon>Paspalinae</taxon>
        <taxon>Paspalum</taxon>
    </lineage>
</organism>
<evidence type="ECO:0000256" key="1">
    <source>
        <dbReference type="ARBA" id="ARBA00004474"/>
    </source>
</evidence>
<accession>A0AAQ3WD00</accession>
<evidence type="ECO:0000256" key="4">
    <source>
        <dbReference type="SAM" id="MobiDB-lite"/>
    </source>
</evidence>
<dbReference type="EMBL" id="CP144746">
    <property type="protein sequence ID" value="WVZ57760.1"/>
    <property type="molecule type" value="Genomic_DNA"/>
</dbReference>
<dbReference type="InterPro" id="IPR039633">
    <property type="entry name" value="PAP"/>
</dbReference>
<gene>
    <name evidence="6" type="ORF">U9M48_008105</name>
</gene>
<feature type="region of interest" description="Disordered" evidence="4">
    <location>
        <begin position="15"/>
        <end position="158"/>
    </location>
</feature>
<dbReference type="AlphaFoldDB" id="A0AAQ3WD00"/>
<keyword evidence="2" id="KW-0934">Plastid</keyword>
<feature type="compositionally biased region" description="Basic residues" evidence="4">
    <location>
        <begin position="29"/>
        <end position="43"/>
    </location>
</feature>
<dbReference type="PANTHER" id="PTHR31906">
    <property type="entry name" value="PLASTID-LIPID-ASSOCIATED PROTEIN 4, CHLOROPLASTIC-RELATED"/>
    <property type="match status" value="1"/>
</dbReference>
<evidence type="ECO:0000313" key="6">
    <source>
        <dbReference type="EMBL" id="WVZ57760.1"/>
    </source>
</evidence>
<reference evidence="6 7" key="1">
    <citation type="submission" date="2024-02" db="EMBL/GenBank/DDBJ databases">
        <title>High-quality chromosome-scale genome assembly of Pensacola bahiagrass (Paspalum notatum Flugge var. saurae).</title>
        <authorList>
            <person name="Vega J.M."/>
            <person name="Podio M."/>
            <person name="Orjuela J."/>
            <person name="Siena L.A."/>
            <person name="Pessino S.C."/>
            <person name="Combes M.C."/>
            <person name="Mariac C."/>
            <person name="Albertini E."/>
            <person name="Pupilli F."/>
            <person name="Ortiz J.P.A."/>
            <person name="Leblanc O."/>
        </authorList>
    </citation>
    <scope>NUCLEOTIDE SEQUENCE [LARGE SCALE GENOMIC DNA]</scope>
    <source>
        <strain evidence="6">R1</strain>
        <tissue evidence="6">Leaf</tissue>
    </source>
</reference>
<feature type="compositionally biased region" description="Pro residues" evidence="4">
    <location>
        <begin position="71"/>
        <end position="81"/>
    </location>
</feature>
<feature type="compositionally biased region" description="Pro residues" evidence="4">
    <location>
        <begin position="117"/>
        <end position="127"/>
    </location>
</feature>
<name>A0AAQ3WD00_PASNO</name>
<feature type="compositionally biased region" description="Acidic residues" evidence="4">
    <location>
        <begin position="105"/>
        <end position="116"/>
    </location>
</feature>
<proteinExistence type="predicted"/>
<dbReference type="GO" id="GO:0009536">
    <property type="term" value="C:plastid"/>
    <property type="evidence" value="ECO:0007669"/>
    <property type="project" value="UniProtKB-SubCell"/>
</dbReference>
<evidence type="ECO:0000256" key="3">
    <source>
        <dbReference type="ARBA" id="ARBA00022946"/>
    </source>
</evidence>
<sequence>MAPLFAAASHASLLPLFSPDPATAGRLGRGTHRPRTSSFRLRRAPGATGRGRGRGRGRGNIPDEWGERSPPGAPEPPAKPDPPIDEDEWGGDASEGDARPVVVDEWGEPGEPEPEPEPPSAADPPTPVATDEWGKEPEEPAPAPAPAPVAEEWDEQAERREDLKRCLVDSAYGSDLGFRASTEVRGEVVELVTQLEAANPTPAPVEAPDLLDGNWILIYTAYSELLPILAAGATPFVKVKQISQEIDSKSMTIVNASTLTTPFASFSFSATASFEVQSPSRIEVQFKEGSFQPPAISSSVDLPQEVDIFGQKISLGPVQQALNPLQQAFASIAGSISGQPPLKVPIPGNNRARSWLLTTYLDKDFRISRGDGGLFILAKEGSPLLDQL</sequence>
<evidence type="ECO:0000313" key="7">
    <source>
        <dbReference type="Proteomes" id="UP001341281"/>
    </source>
</evidence>
<evidence type="ECO:0000259" key="5">
    <source>
        <dbReference type="Pfam" id="PF04755"/>
    </source>
</evidence>
<protein>
    <recommendedName>
        <fullName evidence="5">Plastid lipid-associated protein/fibrillin conserved domain-containing protein</fullName>
    </recommendedName>
</protein>
<feature type="domain" description="Plastid lipid-associated protein/fibrillin conserved" evidence="5">
    <location>
        <begin position="162"/>
        <end position="378"/>
    </location>
</feature>
<keyword evidence="3" id="KW-0809">Transit peptide</keyword>
<dbReference type="Pfam" id="PF04755">
    <property type="entry name" value="PAP_fibrillin"/>
    <property type="match status" value="1"/>
</dbReference>
<comment type="subcellular location">
    <subcellularLocation>
        <location evidence="1">Plastid</location>
    </subcellularLocation>
</comment>
<keyword evidence="7" id="KW-1185">Reference proteome</keyword>